<proteinExistence type="predicted"/>
<protein>
    <submittedName>
        <fullName evidence="3">Uncharacterized protein</fullName>
    </submittedName>
</protein>
<organism evidence="3 4">
    <name type="scientific">Aureobasidium pullulans</name>
    <name type="common">Black yeast</name>
    <name type="synonym">Pullularia pullulans</name>
    <dbReference type="NCBI Taxonomy" id="5580"/>
    <lineage>
        <taxon>Eukaryota</taxon>
        <taxon>Fungi</taxon>
        <taxon>Dikarya</taxon>
        <taxon>Ascomycota</taxon>
        <taxon>Pezizomycotina</taxon>
        <taxon>Dothideomycetes</taxon>
        <taxon>Dothideomycetidae</taxon>
        <taxon>Dothideales</taxon>
        <taxon>Saccotheciaceae</taxon>
        <taxon>Aureobasidium</taxon>
    </lineage>
</organism>
<evidence type="ECO:0000313" key="3">
    <source>
        <dbReference type="EMBL" id="THW08591.1"/>
    </source>
</evidence>
<keyword evidence="2" id="KW-0812">Transmembrane</keyword>
<reference evidence="3 4" key="1">
    <citation type="submission" date="2018-10" db="EMBL/GenBank/DDBJ databases">
        <title>Fifty Aureobasidium pullulans genomes reveal a recombining polyextremotolerant generalist.</title>
        <authorList>
            <person name="Gostincar C."/>
            <person name="Turk M."/>
            <person name="Zajc J."/>
            <person name="Gunde-Cimerman N."/>
        </authorList>
    </citation>
    <scope>NUCLEOTIDE SEQUENCE [LARGE SCALE GENOMIC DNA]</scope>
    <source>
        <strain evidence="3 4">EXF-11318</strain>
    </source>
</reference>
<feature type="compositionally biased region" description="Low complexity" evidence="1">
    <location>
        <begin position="280"/>
        <end position="289"/>
    </location>
</feature>
<dbReference type="EMBL" id="QZAJ01000582">
    <property type="protein sequence ID" value="THW08591.1"/>
    <property type="molecule type" value="Genomic_DNA"/>
</dbReference>
<accession>A0A4S8UAF0</accession>
<evidence type="ECO:0000256" key="1">
    <source>
        <dbReference type="SAM" id="MobiDB-lite"/>
    </source>
</evidence>
<sequence>MTLFCHQPSRLLSCLVAANSQGAAASLLQHNIARHALNGRVQSRMSSKAVADAPIQVCTIYRSSQMARVLMVSVYPRRLQIFHSPTLETAMVGTSKLGGLGLSMLACLVVAPNVALDQTNPIWIAPAVVTVSAAVLPLLHLLTRPFVTNIFIDAPAWARRSKESLVSWARQLPPDTAMEIETLGLLPWPRTKVLRVSELRLRTEGYGRLANLEQVTAVDKTSKVPKPMRWSLQRFYARPVESRWKKSRAPEVWPLVFEAISRNTVGAMSKGKASTPVGAVRPVRPSMPVVRRKMPPPSPTPTPTGRQNVRKR</sequence>
<dbReference type="Proteomes" id="UP000308014">
    <property type="component" value="Unassembled WGS sequence"/>
</dbReference>
<feature type="transmembrane region" description="Helical" evidence="2">
    <location>
        <begin position="122"/>
        <end position="142"/>
    </location>
</feature>
<comment type="caution">
    <text evidence="3">The sequence shown here is derived from an EMBL/GenBank/DDBJ whole genome shotgun (WGS) entry which is preliminary data.</text>
</comment>
<keyword evidence="2" id="KW-0472">Membrane</keyword>
<name>A0A4S8UAF0_AURPU</name>
<feature type="transmembrane region" description="Helical" evidence="2">
    <location>
        <begin position="97"/>
        <end position="116"/>
    </location>
</feature>
<keyword evidence="2" id="KW-1133">Transmembrane helix</keyword>
<gene>
    <name evidence="3" type="ORF">D6D24_09082</name>
</gene>
<feature type="region of interest" description="Disordered" evidence="1">
    <location>
        <begin position="268"/>
        <end position="312"/>
    </location>
</feature>
<evidence type="ECO:0000256" key="2">
    <source>
        <dbReference type="SAM" id="Phobius"/>
    </source>
</evidence>
<dbReference type="AlphaFoldDB" id="A0A4S8UAF0"/>
<evidence type="ECO:0000313" key="4">
    <source>
        <dbReference type="Proteomes" id="UP000308014"/>
    </source>
</evidence>